<evidence type="ECO:0000313" key="2">
    <source>
        <dbReference type="Proteomes" id="UP000029050"/>
    </source>
</evidence>
<dbReference type="Gene3D" id="2.30.30.940">
    <property type="match status" value="1"/>
</dbReference>
<accession>A0A087CCP2</accession>
<sequence length="395" mass="43455">MGDTVITRRYDRRLLSRSDWVESGQTWTITQVRDDGSITVRPPGPRFGGSIVLPAWYVGEHVDLGYAVTAHRAQGVTVDTVHVLVEPATTRENFYVSMTRGRNANRAYVVLDQPDDHRNPNPGDNPDATARSVLYGVLQHVGAELSAHETIVAEQDRWGSIAQLAAEYETIAAAAQHDRWASLVRHSGLTEGQAEDVIVSDAFGALTVELRRAEANNHDVDSLLPKLVRSRGLGDAQDIASVLHHRLARATARPAGSGRTRRPPKLIVGLIPEAAGPMSQDMRDALHERRDLIEARADDVLDTAIDDDAHWVKTLGPIPEGVRSAAAWRQRARVIAAYRDRYQVTVDAALGTTPESATQKIDRARVEVVKTAYDSLMDLGINNRICKQAVNDRTM</sequence>
<dbReference type="CDD" id="cd18809">
    <property type="entry name" value="SF1_C_RecD"/>
    <property type="match status" value="1"/>
</dbReference>
<dbReference type="SUPFAM" id="SSF52540">
    <property type="entry name" value="P-loop containing nucleoside triphosphate hydrolases"/>
    <property type="match status" value="1"/>
</dbReference>
<dbReference type="Proteomes" id="UP000029050">
    <property type="component" value="Unassembled WGS sequence"/>
</dbReference>
<dbReference type="InterPro" id="IPR027417">
    <property type="entry name" value="P-loop_NTPase"/>
</dbReference>
<evidence type="ECO:0000313" key="1">
    <source>
        <dbReference type="EMBL" id="KFI81042.1"/>
    </source>
</evidence>
<proteinExistence type="predicted"/>
<gene>
    <name evidence="1" type="ORF">BPSY_1450</name>
</gene>
<dbReference type="STRING" id="218140.BPSY_1450"/>
<dbReference type="eggNOG" id="COG0507">
    <property type="taxonomic scope" value="Bacteria"/>
</dbReference>
<keyword evidence="2" id="KW-1185">Reference proteome</keyword>
<dbReference type="AlphaFoldDB" id="A0A087CCP2"/>
<protein>
    <submittedName>
        <fullName evidence="1">TrwC relaxase</fullName>
    </submittedName>
</protein>
<dbReference type="EMBL" id="JGZI01000010">
    <property type="protein sequence ID" value="KFI81042.1"/>
    <property type="molecule type" value="Genomic_DNA"/>
</dbReference>
<name>A0A087CCP2_9BIFI</name>
<dbReference type="Gene3D" id="3.40.50.300">
    <property type="entry name" value="P-loop containing nucleotide triphosphate hydrolases"/>
    <property type="match status" value="1"/>
</dbReference>
<organism evidence="1 2">
    <name type="scientific">Bifidobacterium psychraerophilum</name>
    <dbReference type="NCBI Taxonomy" id="218140"/>
    <lineage>
        <taxon>Bacteria</taxon>
        <taxon>Bacillati</taxon>
        <taxon>Actinomycetota</taxon>
        <taxon>Actinomycetes</taxon>
        <taxon>Bifidobacteriales</taxon>
        <taxon>Bifidobacteriaceae</taxon>
        <taxon>Bifidobacterium</taxon>
    </lineage>
</organism>
<comment type="caution">
    <text evidence="1">The sequence shown here is derived from an EMBL/GenBank/DDBJ whole genome shotgun (WGS) entry which is preliminary data.</text>
</comment>
<reference evidence="1 2" key="1">
    <citation type="submission" date="2014-03" db="EMBL/GenBank/DDBJ databases">
        <title>Genomics of Bifidobacteria.</title>
        <authorList>
            <person name="Ventura M."/>
            <person name="Milani C."/>
            <person name="Lugli G.A."/>
        </authorList>
    </citation>
    <scope>NUCLEOTIDE SEQUENCE [LARGE SCALE GENOMIC DNA]</scope>
    <source>
        <strain evidence="1 2">LMG 21775</strain>
    </source>
</reference>